<dbReference type="PANTHER" id="PTHR43674">
    <property type="entry name" value="NITRILASE C965.09-RELATED"/>
    <property type="match status" value="1"/>
</dbReference>
<keyword evidence="4" id="KW-1185">Reference proteome</keyword>
<dbReference type="GeneID" id="77731991"/>
<dbReference type="Proteomes" id="UP001164286">
    <property type="component" value="Unassembled WGS sequence"/>
</dbReference>
<dbReference type="Pfam" id="PF00795">
    <property type="entry name" value="CN_hydrolase"/>
    <property type="match status" value="2"/>
</dbReference>
<organism evidence="3 4">
    <name type="scientific">Dioszegia hungarica</name>
    <dbReference type="NCBI Taxonomy" id="4972"/>
    <lineage>
        <taxon>Eukaryota</taxon>
        <taxon>Fungi</taxon>
        <taxon>Dikarya</taxon>
        <taxon>Basidiomycota</taxon>
        <taxon>Agaricomycotina</taxon>
        <taxon>Tremellomycetes</taxon>
        <taxon>Tremellales</taxon>
        <taxon>Bulleribasidiaceae</taxon>
        <taxon>Dioszegia</taxon>
    </lineage>
</organism>
<dbReference type="RefSeq" id="XP_052945215.1">
    <property type="nucleotide sequence ID" value="XM_053092786.1"/>
</dbReference>
<dbReference type="InterPro" id="IPR036526">
    <property type="entry name" value="C-N_Hydrolase_sf"/>
</dbReference>
<sequence length="314" mass="34378">MRIAIAQTCPVSAQPGVYSGAEANVDDLFITLRRNLEDAEQIVKDAVQRHQADVVCFPEYFLQGILNEGRQYLSITSQWLDTHIAGMARRYSVAITGTIVHGACEGLAIPPQRDPFEPASVEGSSSARQEWVDYLGQASEALANDSNFRLVNEAFYFDDKGEKRGRYTKKNLWHPEREYLEPGTIDEPVFTTPWGKAGFLICWDLSHPAAAQSLADQGADIIFAPAYWLGIDSEPMVSRYTSNPDYELNLLQSLCSARAFETETVLIHTNPGGSRSEGFMGGSGVWAPLIGKVGGYDEGSGDVGAVGVKIRHLG</sequence>
<comment type="caution">
    <text evidence="3">The sequence shown here is derived from an EMBL/GenBank/DDBJ whole genome shotgun (WGS) entry which is preliminary data.</text>
</comment>
<proteinExistence type="predicted"/>
<dbReference type="InterPro" id="IPR003010">
    <property type="entry name" value="C-N_Hydrolase"/>
</dbReference>
<dbReference type="Gene3D" id="3.60.110.10">
    <property type="entry name" value="Carbon-nitrogen hydrolase"/>
    <property type="match status" value="1"/>
</dbReference>
<evidence type="ECO:0000313" key="4">
    <source>
        <dbReference type="Proteomes" id="UP001164286"/>
    </source>
</evidence>
<dbReference type="InterPro" id="IPR050345">
    <property type="entry name" value="Aliph_Amidase/BUP"/>
</dbReference>
<dbReference type="AlphaFoldDB" id="A0AA38H791"/>
<dbReference type="CDD" id="cd07197">
    <property type="entry name" value="nitrilase"/>
    <property type="match status" value="1"/>
</dbReference>
<evidence type="ECO:0000256" key="1">
    <source>
        <dbReference type="ARBA" id="ARBA00022801"/>
    </source>
</evidence>
<feature type="domain" description="CN hydrolase" evidence="2">
    <location>
        <begin position="1"/>
        <end position="314"/>
    </location>
</feature>
<dbReference type="PANTHER" id="PTHR43674:SF16">
    <property type="entry name" value="CARBON-NITROGEN FAMILY, PUTATIVE (AFU_ORTHOLOGUE AFUA_5G02350)-RELATED"/>
    <property type="match status" value="1"/>
</dbReference>
<dbReference type="EMBL" id="JAKWFO010000005">
    <property type="protein sequence ID" value="KAI9635438.1"/>
    <property type="molecule type" value="Genomic_DNA"/>
</dbReference>
<evidence type="ECO:0000313" key="3">
    <source>
        <dbReference type="EMBL" id="KAI9635438.1"/>
    </source>
</evidence>
<dbReference type="PROSITE" id="PS50263">
    <property type="entry name" value="CN_HYDROLASE"/>
    <property type="match status" value="1"/>
</dbReference>
<gene>
    <name evidence="3" type="ORF">MKK02DRAFT_44127</name>
</gene>
<dbReference type="GO" id="GO:0016811">
    <property type="term" value="F:hydrolase activity, acting on carbon-nitrogen (but not peptide) bonds, in linear amides"/>
    <property type="evidence" value="ECO:0007669"/>
    <property type="project" value="TreeGrafter"/>
</dbReference>
<reference evidence="3" key="1">
    <citation type="journal article" date="2022" name="G3 (Bethesda)">
        <title>High quality genome of the basidiomycete yeast Dioszegia hungarica PDD-24b-2 isolated from cloud water.</title>
        <authorList>
            <person name="Jarrige D."/>
            <person name="Haridas S."/>
            <person name="Bleykasten-Grosshans C."/>
            <person name="Joly M."/>
            <person name="Nadalig T."/>
            <person name="Sancelme M."/>
            <person name="Vuilleumier S."/>
            <person name="Grigoriev I.V."/>
            <person name="Amato P."/>
            <person name="Bringel F."/>
        </authorList>
    </citation>
    <scope>NUCLEOTIDE SEQUENCE</scope>
    <source>
        <strain evidence="3">PDD-24b-2</strain>
    </source>
</reference>
<name>A0AA38H791_9TREE</name>
<evidence type="ECO:0000259" key="2">
    <source>
        <dbReference type="PROSITE" id="PS50263"/>
    </source>
</evidence>
<protein>
    <submittedName>
        <fullName evidence="3">Carbon-nitrogen hydrolase</fullName>
    </submittedName>
</protein>
<keyword evidence="1 3" id="KW-0378">Hydrolase</keyword>
<accession>A0AA38H791</accession>
<dbReference type="SUPFAM" id="SSF56317">
    <property type="entry name" value="Carbon-nitrogen hydrolase"/>
    <property type="match status" value="1"/>
</dbReference>